<dbReference type="InterPro" id="IPR036894">
    <property type="entry name" value="YbaB-like_sf"/>
</dbReference>
<dbReference type="InterPro" id="IPR004401">
    <property type="entry name" value="YbaB/EbfC"/>
</dbReference>
<protein>
    <submittedName>
        <fullName evidence="1">YbaB/EbfC family nucleoid-associated protein</fullName>
    </submittedName>
</protein>
<proteinExistence type="predicted"/>
<accession>A0ABW2CGH4</accession>
<organism evidence="1 2">
    <name type="scientific">Actinomadura yumaensis</name>
    <dbReference type="NCBI Taxonomy" id="111807"/>
    <lineage>
        <taxon>Bacteria</taxon>
        <taxon>Bacillati</taxon>
        <taxon>Actinomycetota</taxon>
        <taxon>Actinomycetes</taxon>
        <taxon>Streptosporangiales</taxon>
        <taxon>Thermomonosporaceae</taxon>
        <taxon>Actinomadura</taxon>
    </lineage>
</organism>
<dbReference type="Gene3D" id="3.30.1310.10">
    <property type="entry name" value="Nucleoid-associated protein YbaB-like domain"/>
    <property type="match status" value="1"/>
</dbReference>
<dbReference type="SUPFAM" id="SSF82607">
    <property type="entry name" value="YbaB-like"/>
    <property type="match status" value="1"/>
</dbReference>
<dbReference type="EMBL" id="JBHSXS010000004">
    <property type="protein sequence ID" value="MFC6880080.1"/>
    <property type="molecule type" value="Genomic_DNA"/>
</dbReference>
<dbReference type="Pfam" id="PF02575">
    <property type="entry name" value="YbaB_DNA_bd"/>
    <property type="match status" value="1"/>
</dbReference>
<name>A0ABW2CGH4_9ACTN</name>
<evidence type="ECO:0000313" key="2">
    <source>
        <dbReference type="Proteomes" id="UP001596380"/>
    </source>
</evidence>
<reference evidence="2" key="1">
    <citation type="journal article" date="2019" name="Int. J. Syst. Evol. Microbiol.">
        <title>The Global Catalogue of Microorganisms (GCM) 10K type strain sequencing project: providing services to taxonomists for standard genome sequencing and annotation.</title>
        <authorList>
            <consortium name="The Broad Institute Genomics Platform"/>
            <consortium name="The Broad Institute Genome Sequencing Center for Infectious Disease"/>
            <person name="Wu L."/>
            <person name="Ma J."/>
        </authorList>
    </citation>
    <scope>NUCLEOTIDE SEQUENCE [LARGE SCALE GENOMIC DNA]</scope>
    <source>
        <strain evidence="2">JCM 3369</strain>
    </source>
</reference>
<gene>
    <name evidence="1" type="ORF">ACFQKB_09920</name>
</gene>
<comment type="caution">
    <text evidence="1">The sequence shown here is derived from an EMBL/GenBank/DDBJ whole genome shotgun (WGS) entry which is preliminary data.</text>
</comment>
<sequence length="141" mass="14542">MADFSGPDLDHMLTEARRTLASMRSGAAPDPEDLPDVEGVGEAADGYVKVTAEPGGRLKAVQLNPRAMRMASEELGEHLVAAANAALADLRAKSADAGAAEAVDVAALSQQVEQVQNEGMRQMAAISQAVSDAISKIGGSR</sequence>
<keyword evidence="2" id="KW-1185">Reference proteome</keyword>
<evidence type="ECO:0000313" key="1">
    <source>
        <dbReference type="EMBL" id="MFC6880080.1"/>
    </source>
</evidence>
<dbReference type="Proteomes" id="UP001596380">
    <property type="component" value="Unassembled WGS sequence"/>
</dbReference>
<dbReference type="RefSeq" id="WP_241682858.1">
    <property type="nucleotide sequence ID" value="NZ_JBHSXE010000001.1"/>
</dbReference>